<reference evidence="4" key="1">
    <citation type="submission" date="2013-07" db="EMBL/GenBank/DDBJ databases">
        <title>Sub-species coevolution in mutualistic symbiosis.</title>
        <authorList>
            <person name="Murfin K."/>
            <person name="Klassen J."/>
            <person name="Lee M."/>
            <person name="Forst S."/>
            <person name="Stock P."/>
            <person name="Goodrich-Blair H."/>
        </authorList>
    </citation>
    <scope>NUCLEOTIDE SEQUENCE [LARGE SCALE GENOMIC DNA]</scope>
    <source>
        <strain evidence="4">Puntauvense</strain>
    </source>
</reference>
<dbReference type="InterPro" id="IPR031730">
    <property type="entry name" value="Carbam_trans_C"/>
</dbReference>
<organism evidence="4 5">
    <name type="scientific">Xenorhabdus bovienii str. puntauvense</name>
    <dbReference type="NCBI Taxonomy" id="1398201"/>
    <lineage>
        <taxon>Bacteria</taxon>
        <taxon>Pseudomonadati</taxon>
        <taxon>Pseudomonadota</taxon>
        <taxon>Gammaproteobacteria</taxon>
        <taxon>Enterobacterales</taxon>
        <taxon>Morganellaceae</taxon>
        <taxon>Xenorhabdus</taxon>
    </lineage>
</organism>
<comment type="similarity">
    <text evidence="1">Belongs to the NodU/CmcH family.</text>
</comment>
<dbReference type="Pfam" id="PF16861">
    <property type="entry name" value="Carbam_trans_C"/>
    <property type="match status" value="1"/>
</dbReference>
<gene>
    <name evidence="4" type="ORF">XBP1_330057</name>
</gene>
<evidence type="ECO:0000313" key="4">
    <source>
        <dbReference type="EMBL" id="CDG98549.1"/>
    </source>
</evidence>
<comment type="caution">
    <text evidence="4">The sequence shown here is derived from an EMBL/GenBank/DDBJ whole genome shotgun (WGS) entry which is preliminary data.</text>
</comment>
<proteinExistence type="inferred from homology"/>
<dbReference type="Gene3D" id="3.30.420.40">
    <property type="match status" value="2"/>
</dbReference>
<dbReference type="Pfam" id="PF02543">
    <property type="entry name" value="Carbam_trans_N"/>
    <property type="match status" value="1"/>
</dbReference>
<dbReference type="InterPro" id="IPR003696">
    <property type="entry name" value="Carbtransf_dom"/>
</dbReference>
<dbReference type="AlphaFoldDB" id="A0A077NIH7"/>
<evidence type="ECO:0000259" key="2">
    <source>
        <dbReference type="Pfam" id="PF02543"/>
    </source>
</evidence>
<dbReference type="SUPFAM" id="SSF53067">
    <property type="entry name" value="Actin-like ATPase domain"/>
    <property type="match status" value="1"/>
</dbReference>
<dbReference type="PANTHER" id="PTHR34847">
    <property type="entry name" value="NODULATION PROTEIN U"/>
    <property type="match status" value="1"/>
</dbReference>
<accession>A0A077NIH7</accession>
<sequence length="572" mass="64088">MKEIVLAINIPILVDGSVTYDGNVVLADRNQVIMAIAEERVSKKKYDGQVTNAVKEILYRNKLTLDDLSAISVVSFGQPMTSSGAMANNLKKYLDSLFLGFEKIHIVKSHHVAHAMSAVCQTDVKRALVVVADHTGNIIGEITDTKVLENNSAEQVSYYLYENNDLKLLAQDNTQPCDQGYGRFYGDVTCYLGFDSYRESGKTMGLASFGDPAVFSCYPAFTETKTGVVSELKDENYVYDCTKDIQNWFRKQGVHIPERRHKAGVIRPFDMHLAAWAQDQLQKSIINRVKELINKYHIDTVCVTGGVAMNSVMNRKLEEELNINVYVPPSPGDAGLALGAAAEYFWKQDKKIPKFNSSPYLGPVYSEDEILESIFSYKNEFVIQKVNDPEYQAARMIANGKIIGWFQDRSEYGPRALGNRSILASASNSWTKEILNSQIKLREWFRPYAPVVLEEKADIYFNMLSPVPYMMKVAPVKAQARLDIPACIHVDGTARLQTVSATSNQKFYNLIKELDKITGIPVVLNTSFNLAGMPIVESPVDAINCFRQSIGMDALFIGNYCLEKNTLFNKNI</sequence>
<keyword evidence="4" id="KW-0808">Transferase</keyword>
<protein>
    <submittedName>
        <fullName evidence="4">Carbamoyltransferase</fullName>
    </submittedName>
</protein>
<dbReference type="CDD" id="cd24033">
    <property type="entry name" value="ASKHA_NBD_NodU_CmcH-like_N"/>
    <property type="match status" value="1"/>
</dbReference>
<dbReference type="InterPro" id="IPR038152">
    <property type="entry name" value="Carbam_trans_C_sf"/>
</dbReference>
<dbReference type="PANTHER" id="PTHR34847:SF1">
    <property type="entry name" value="NODULATION PROTEIN U"/>
    <property type="match status" value="1"/>
</dbReference>
<dbReference type="Proteomes" id="UP000028511">
    <property type="component" value="Unassembled WGS sequence"/>
</dbReference>
<dbReference type="InterPro" id="IPR051338">
    <property type="entry name" value="NodU/CmcH_Carbamoyltrnsfr"/>
</dbReference>
<dbReference type="RefSeq" id="WP_051870347.1">
    <property type="nucleotide sequence ID" value="NZ_CAWLWN010000031.1"/>
</dbReference>
<feature type="domain" description="Carbamoyltransferase C-terminal" evidence="3">
    <location>
        <begin position="394"/>
        <end position="564"/>
    </location>
</feature>
<dbReference type="EMBL" id="CBSW010000236">
    <property type="protein sequence ID" value="CDG98549.1"/>
    <property type="molecule type" value="Genomic_DNA"/>
</dbReference>
<dbReference type="InterPro" id="IPR043129">
    <property type="entry name" value="ATPase_NBD"/>
</dbReference>
<feature type="domain" description="Carbamoyltransferase" evidence="2">
    <location>
        <begin position="106"/>
        <end position="341"/>
    </location>
</feature>
<evidence type="ECO:0000256" key="1">
    <source>
        <dbReference type="ARBA" id="ARBA00006129"/>
    </source>
</evidence>
<evidence type="ECO:0000313" key="5">
    <source>
        <dbReference type="Proteomes" id="UP000028511"/>
    </source>
</evidence>
<evidence type="ECO:0000259" key="3">
    <source>
        <dbReference type="Pfam" id="PF16861"/>
    </source>
</evidence>
<dbReference type="GO" id="GO:0016740">
    <property type="term" value="F:transferase activity"/>
    <property type="evidence" value="ECO:0007669"/>
    <property type="project" value="UniProtKB-KW"/>
</dbReference>
<dbReference type="HOGENOM" id="CLU_014411_2_1_6"/>
<dbReference type="Gene3D" id="3.90.870.20">
    <property type="entry name" value="Carbamoyltransferase, C-terminal domain"/>
    <property type="match status" value="1"/>
</dbReference>
<name>A0A077NIH7_XENBV</name>